<dbReference type="CDD" id="cd12105">
    <property type="entry name" value="HmuY"/>
    <property type="match status" value="1"/>
</dbReference>
<name>A0A644UQE6_9ZZZZ</name>
<dbReference type="Pfam" id="PF14064">
    <property type="entry name" value="HmuY"/>
    <property type="match status" value="1"/>
</dbReference>
<evidence type="ECO:0008006" key="2">
    <source>
        <dbReference type="Google" id="ProtNLM"/>
    </source>
</evidence>
<dbReference type="AlphaFoldDB" id="A0A644UQE6"/>
<comment type="caution">
    <text evidence="1">The sequence shown here is derived from an EMBL/GenBank/DDBJ whole genome shotgun (WGS) entry which is preliminary data.</text>
</comment>
<protein>
    <recommendedName>
        <fullName evidence="2">HmuY protein</fullName>
    </recommendedName>
</protein>
<dbReference type="EMBL" id="VSSQ01000146">
    <property type="protein sequence ID" value="MPL81199.1"/>
    <property type="molecule type" value="Genomic_DNA"/>
</dbReference>
<organism evidence="1">
    <name type="scientific">bioreactor metagenome</name>
    <dbReference type="NCBI Taxonomy" id="1076179"/>
    <lineage>
        <taxon>unclassified sequences</taxon>
        <taxon>metagenomes</taxon>
        <taxon>ecological metagenomes</taxon>
    </lineage>
</organism>
<sequence>MIRLKRINYLLIFTAILLASCFREDEVVVPQKPGNLETVVIEMLPDYTIQTWFSFEHGIVSSCNRDSWDLAIATREGDYTLWLNTSLFMYAAHSGITEFSVPLQTAGMEWKFDASDGSEAGNAIGKWWTADTSGFRGNGEVLLIDRGIDSEGFSRGFLKIQPYIDPLSGEVSIRIARPDGTNERVFDFPRDPVRRFSTLSFDNGAPDPQTEPPAGRWDLLFTTYTTLLFTNTGEPYPYLVNGVLLNDTLVMAALDTLKPFTEIDRDYAETVWLSSSRDMIGYEWKKINGDVTSGDITYTAQSGWTYLVRNREGLFFKMRFIDFYNNQGKKGYPTFEFQRL</sequence>
<gene>
    <name evidence="1" type="ORF">SDC9_27113</name>
</gene>
<proteinExistence type="predicted"/>
<evidence type="ECO:0000313" key="1">
    <source>
        <dbReference type="EMBL" id="MPL81199.1"/>
    </source>
</evidence>
<dbReference type="PROSITE" id="PS51257">
    <property type="entry name" value="PROKAR_LIPOPROTEIN"/>
    <property type="match status" value="1"/>
</dbReference>
<accession>A0A644UQE6</accession>
<dbReference type="InterPro" id="IPR025921">
    <property type="entry name" value="HmuY"/>
</dbReference>
<reference evidence="1" key="1">
    <citation type="submission" date="2019-08" db="EMBL/GenBank/DDBJ databases">
        <authorList>
            <person name="Kucharzyk K."/>
            <person name="Murdoch R.W."/>
            <person name="Higgins S."/>
            <person name="Loffler F."/>
        </authorList>
    </citation>
    <scope>NUCLEOTIDE SEQUENCE</scope>
</reference>